<evidence type="ECO:0000256" key="2">
    <source>
        <dbReference type="ARBA" id="ARBA00022803"/>
    </source>
</evidence>
<dbReference type="InterPro" id="IPR019734">
    <property type="entry name" value="TPR_rpt"/>
</dbReference>
<dbReference type="PANTHER" id="PTHR45586">
    <property type="entry name" value="TPR REPEAT-CONTAINING PROTEIN PA4667"/>
    <property type="match status" value="1"/>
</dbReference>
<dbReference type="Pfam" id="PF14559">
    <property type="entry name" value="TPR_19"/>
    <property type="match status" value="1"/>
</dbReference>
<dbReference type="Gene3D" id="1.25.40.10">
    <property type="entry name" value="Tetratricopeptide repeat domain"/>
    <property type="match status" value="2"/>
</dbReference>
<organism evidence="3">
    <name type="scientific">mine drainage metagenome</name>
    <dbReference type="NCBI Taxonomy" id="410659"/>
    <lineage>
        <taxon>unclassified sequences</taxon>
        <taxon>metagenomes</taxon>
        <taxon>ecological metagenomes</taxon>
    </lineage>
</organism>
<proteinExistence type="predicted"/>
<dbReference type="InterPro" id="IPR011990">
    <property type="entry name" value="TPR-like_helical_dom_sf"/>
</dbReference>
<keyword evidence="1" id="KW-0677">Repeat</keyword>
<name>A0A1J5SCV1_9ZZZZ</name>
<dbReference type="GO" id="GO:0006508">
    <property type="term" value="P:proteolysis"/>
    <property type="evidence" value="ECO:0007669"/>
    <property type="project" value="UniProtKB-KW"/>
</dbReference>
<dbReference type="Pfam" id="PF13181">
    <property type="entry name" value="TPR_8"/>
    <property type="match status" value="1"/>
</dbReference>
<sequence length="483" mass="53099">MKRSRLIWILSAVLVLAAAGGGYAWWRTDQLNRAITAALPPQPDLRGWNQELKDRIAGCEQRARHGPDRLQALEELSRLYHANGFYPEASRCYQALIRLDASNPIWAHRLATLLAQYGDLAHAIPLWRWVVKNAPQHIQAAIRLGDALLKDNHLTEADEVYKRALARDPGNPYAQLGLARVEMARGNWTGARTMLESAAGATNYAIGGDLLVTVYEHLGLTERATALRAVTKASGAFYDIPDPWLDDLYSDCYDVYRLIIYSGTADHSGDLKTALLIAQRAVALGPNDGHAQFNLGTLYQQAGEPLKAMAAMKQCIAVLPSFSDAWYQLFALQRSQGDSANAIHTLMAGLQACPDSPGLHLELGRLLAQAGQNDQAIAQFNLAAKLRPQEPDAQLDLAALYFKLNEVDKGYAELHAAIEAEPGHPGALTSLAMASIKLGHEAEAIKWLRHIAYQPRVRPEDRQALDQAFVQQFGHPPDIGPLQ</sequence>
<gene>
    <name evidence="3" type="primary">bepA_21</name>
    <name evidence="3" type="ORF">GALL_115270</name>
</gene>
<keyword evidence="2" id="KW-0802">TPR repeat</keyword>
<dbReference type="InterPro" id="IPR051012">
    <property type="entry name" value="CellSynth/LPSAsmb/PSIAsmb"/>
</dbReference>
<comment type="caution">
    <text evidence="3">The sequence shown here is derived from an EMBL/GenBank/DDBJ whole genome shotgun (WGS) entry which is preliminary data.</text>
</comment>
<evidence type="ECO:0000313" key="3">
    <source>
        <dbReference type="EMBL" id="OIR06337.1"/>
    </source>
</evidence>
<dbReference type="PROSITE" id="PS50005">
    <property type="entry name" value="TPR"/>
    <property type="match status" value="3"/>
</dbReference>
<keyword evidence="3" id="KW-0378">Hydrolase</keyword>
<protein>
    <submittedName>
        <fullName evidence="3">Beta-barrel assembly-enhancing protease</fullName>
    </submittedName>
</protein>
<dbReference type="Pfam" id="PF13414">
    <property type="entry name" value="TPR_11"/>
    <property type="match status" value="1"/>
</dbReference>
<reference evidence="3" key="1">
    <citation type="submission" date="2016-10" db="EMBL/GenBank/DDBJ databases">
        <title>Sequence of Gallionella enrichment culture.</title>
        <authorList>
            <person name="Poehlein A."/>
            <person name="Muehling M."/>
            <person name="Daniel R."/>
        </authorList>
    </citation>
    <scope>NUCLEOTIDE SEQUENCE</scope>
</reference>
<dbReference type="GO" id="GO:0008233">
    <property type="term" value="F:peptidase activity"/>
    <property type="evidence" value="ECO:0007669"/>
    <property type="project" value="UniProtKB-KW"/>
</dbReference>
<dbReference type="SMART" id="SM00028">
    <property type="entry name" value="TPR"/>
    <property type="match status" value="7"/>
</dbReference>
<accession>A0A1J5SCV1</accession>
<evidence type="ECO:0000256" key="1">
    <source>
        <dbReference type="ARBA" id="ARBA00022737"/>
    </source>
</evidence>
<keyword evidence="3" id="KW-0645">Protease</keyword>
<dbReference type="EMBL" id="MLJW01000044">
    <property type="protein sequence ID" value="OIR06337.1"/>
    <property type="molecule type" value="Genomic_DNA"/>
</dbReference>
<dbReference type="SUPFAM" id="SSF48452">
    <property type="entry name" value="TPR-like"/>
    <property type="match status" value="2"/>
</dbReference>
<dbReference type="Pfam" id="PF13432">
    <property type="entry name" value="TPR_16"/>
    <property type="match status" value="1"/>
</dbReference>
<dbReference type="AlphaFoldDB" id="A0A1J5SCV1"/>
<dbReference type="PANTHER" id="PTHR45586:SF1">
    <property type="entry name" value="LIPOPOLYSACCHARIDE ASSEMBLY PROTEIN B"/>
    <property type="match status" value="1"/>
</dbReference>